<reference evidence="2 4" key="1">
    <citation type="submission" date="2016-08" db="EMBL/GenBank/DDBJ databases">
        <title>A novel genetic cassette of butanologenic Thermoanaerobacterium thermosaccharolyticum that directly convert cellulose to butanol.</title>
        <authorList>
            <person name="Li T."/>
            <person name="He J."/>
        </authorList>
    </citation>
    <scope>NUCLEOTIDE SEQUENCE [LARGE SCALE GENOMIC DNA]</scope>
    <source>
        <strain evidence="2 4">TG57</strain>
    </source>
</reference>
<feature type="compositionally biased region" description="Acidic residues" evidence="1">
    <location>
        <begin position="186"/>
        <end position="198"/>
    </location>
</feature>
<proteinExistence type="predicted"/>
<sequence>MPLRKDIYKRMYIMLEPDERGASLLKDKEITGYLKIETISGRGRITASLQNLDPSYSYTVKFLKIGENPKLIEFGAVRVDDKGRGGAEWSFDTDDVLGSGVKLDDLAVAFVEADNGNKLIPLSSVIDKTRFNWKATYKKLMKNSENNEKNKEQIYYDEEKGNVKAKKDENNIDVLSESYTEKTQEDEVEIQVESEENDVGNQPVNSFEAEDASNTNSESEEKVIDEPTQDVKKSDGYEVNGNEENSGYVKYLKEYVNNIVNYLDEVHPFENNLDGYRWWKINTGYRNGFYDHYLVGFVNDENGKLKYIVYGMPGLFTLSDQPFGGMTGFVYWCPLKENMRNAGDMGYWLMHIDAATGQIAIPKGPTPPPII</sequence>
<evidence type="ECO:0000313" key="3">
    <source>
        <dbReference type="EMBL" id="OXT07321.1"/>
    </source>
</evidence>
<name>A0A231VH54_THETR</name>
<dbReference type="RefSeq" id="WP_094045373.1">
    <property type="nucleotide sequence ID" value="NZ_CP016893.1"/>
</dbReference>
<reference evidence="3 5" key="2">
    <citation type="submission" date="2017-06" db="EMBL/GenBank/DDBJ databases">
        <title>Isolation and characterization of a thermophilic and butanogenic Thermoanaerobacterium thermosaccharolyticum M5 capable of efficient degradation of hemicellulose.</title>
        <authorList>
            <person name="Xin F."/>
            <person name="Jiang Y."/>
        </authorList>
    </citation>
    <scope>NUCLEOTIDE SEQUENCE [LARGE SCALE GENOMIC DNA]</scope>
    <source>
        <strain evidence="3 5">M5</strain>
    </source>
</reference>
<dbReference type="AlphaFoldDB" id="A0A231VH54"/>
<dbReference type="EMBL" id="CP016893">
    <property type="protein sequence ID" value="AST57550.1"/>
    <property type="molecule type" value="Genomic_DNA"/>
</dbReference>
<feature type="region of interest" description="Disordered" evidence="1">
    <location>
        <begin position="176"/>
        <end position="239"/>
    </location>
</feature>
<dbReference type="Proteomes" id="UP000215301">
    <property type="component" value="Unassembled WGS sequence"/>
</dbReference>
<gene>
    <name evidence="3" type="ORF">CE561_08105</name>
    <name evidence="2" type="ORF">Thert_01521</name>
</gene>
<evidence type="ECO:0000313" key="5">
    <source>
        <dbReference type="Proteomes" id="UP000215301"/>
    </source>
</evidence>
<protein>
    <submittedName>
        <fullName evidence="3">Uncharacterized protein</fullName>
    </submittedName>
</protein>
<feature type="compositionally biased region" description="Basic and acidic residues" evidence="1">
    <location>
        <begin position="219"/>
        <end position="236"/>
    </location>
</feature>
<dbReference type="EMBL" id="NKHD01000022">
    <property type="protein sequence ID" value="OXT07321.1"/>
    <property type="molecule type" value="Genomic_DNA"/>
</dbReference>
<evidence type="ECO:0000313" key="2">
    <source>
        <dbReference type="EMBL" id="AST57550.1"/>
    </source>
</evidence>
<evidence type="ECO:0000313" key="4">
    <source>
        <dbReference type="Proteomes" id="UP000214975"/>
    </source>
</evidence>
<accession>A0A231VH54</accession>
<dbReference type="Proteomes" id="UP000214975">
    <property type="component" value="Chromosome"/>
</dbReference>
<evidence type="ECO:0000256" key="1">
    <source>
        <dbReference type="SAM" id="MobiDB-lite"/>
    </source>
</evidence>
<organism evidence="3 5">
    <name type="scientific">Thermoanaerobacterium thermosaccharolyticum</name>
    <name type="common">Clostridium thermosaccharolyticum</name>
    <dbReference type="NCBI Taxonomy" id="1517"/>
    <lineage>
        <taxon>Bacteria</taxon>
        <taxon>Bacillati</taxon>
        <taxon>Bacillota</taxon>
        <taxon>Clostridia</taxon>
        <taxon>Thermoanaerobacterales</taxon>
        <taxon>Thermoanaerobacteraceae</taxon>
        <taxon>Thermoanaerobacterium</taxon>
    </lineage>
</organism>